<evidence type="ECO:0000259" key="4">
    <source>
        <dbReference type="PROSITE" id="PS50995"/>
    </source>
</evidence>
<dbReference type="SUPFAM" id="SSF46785">
    <property type="entry name" value="Winged helix' DNA-binding domain"/>
    <property type="match status" value="1"/>
</dbReference>
<dbReference type="Pfam" id="PF12802">
    <property type="entry name" value="MarR_2"/>
    <property type="match status" value="1"/>
</dbReference>
<dbReference type="AlphaFoldDB" id="A0A418V1H2"/>
<organism evidence="5 6">
    <name type="scientific">Rhodopseudomonas palustris</name>
    <dbReference type="NCBI Taxonomy" id="1076"/>
    <lineage>
        <taxon>Bacteria</taxon>
        <taxon>Pseudomonadati</taxon>
        <taxon>Pseudomonadota</taxon>
        <taxon>Alphaproteobacteria</taxon>
        <taxon>Hyphomicrobiales</taxon>
        <taxon>Nitrobacteraceae</taxon>
        <taxon>Rhodopseudomonas</taxon>
    </lineage>
</organism>
<keyword evidence="3" id="KW-0804">Transcription</keyword>
<dbReference type="SMART" id="SM00347">
    <property type="entry name" value="HTH_MARR"/>
    <property type="match status" value="1"/>
</dbReference>
<dbReference type="InterPro" id="IPR052067">
    <property type="entry name" value="Metal_resp_HTH_trans_reg"/>
</dbReference>
<dbReference type="Proteomes" id="UP000285523">
    <property type="component" value="Unassembled WGS sequence"/>
</dbReference>
<dbReference type="PANTHER" id="PTHR35790:SF4">
    <property type="entry name" value="HTH-TYPE TRANSCRIPTIONAL REGULATOR PCHR"/>
    <property type="match status" value="1"/>
</dbReference>
<sequence length="184" mass="20401">MHRRSGRSAELTLGSDDLATRKLSIAERPVDAASAATRSLTQDHLAVLVSTIGMRLSRGSSAFYRRAFDISTVEWRLLMTLDRIEALNVSELSEAALVDKAAVSRSLVLLQERQLIDVEQTRSRGRAAIARLTADGRAFVRKLGAVSSERDARLFKTFAPDDKAALRRLLEHLAKALDDADWDR</sequence>
<accession>A0A418V1H2</accession>
<dbReference type="GO" id="GO:0003700">
    <property type="term" value="F:DNA-binding transcription factor activity"/>
    <property type="evidence" value="ECO:0007669"/>
    <property type="project" value="InterPro"/>
</dbReference>
<dbReference type="InterPro" id="IPR000835">
    <property type="entry name" value="HTH_MarR-typ"/>
</dbReference>
<dbReference type="PANTHER" id="PTHR35790">
    <property type="entry name" value="HTH-TYPE TRANSCRIPTIONAL REGULATOR PCHR"/>
    <property type="match status" value="1"/>
</dbReference>
<proteinExistence type="predicted"/>
<reference evidence="5 6" key="1">
    <citation type="submission" date="2018-09" db="EMBL/GenBank/DDBJ databases">
        <title>Draft genome sequence of Rhodopseudomonas palustris 2.1.18.</title>
        <authorList>
            <person name="Robertson S.L."/>
            <person name="Meyer T.E."/>
            <person name="Kyndt J.A."/>
        </authorList>
    </citation>
    <scope>NUCLEOTIDE SEQUENCE [LARGE SCALE GENOMIC DNA]</scope>
    <source>
        <strain evidence="5 6">2.1.18</strain>
    </source>
</reference>
<evidence type="ECO:0000256" key="2">
    <source>
        <dbReference type="ARBA" id="ARBA00023125"/>
    </source>
</evidence>
<dbReference type="Gene3D" id="1.10.10.10">
    <property type="entry name" value="Winged helix-like DNA-binding domain superfamily/Winged helix DNA-binding domain"/>
    <property type="match status" value="1"/>
</dbReference>
<dbReference type="InterPro" id="IPR036388">
    <property type="entry name" value="WH-like_DNA-bd_sf"/>
</dbReference>
<dbReference type="InterPro" id="IPR036390">
    <property type="entry name" value="WH_DNA-bd_sf"/>
</dbReference>
<evidence type="ECO:0000313" key="5">
    <source>
        <dbReference type="EMBL" id="RJF69748.1"/>
    </source>
</evidence>
<evidence type="ECO:0000256" key="1">
    <source>
        <dbReference type="ARBA" id="ARBA00023015"/>
    </source>
</evidence>
<evidence type="ECO:0000256" key="3">
    <source>
        <dbReference type="ARBA" id="ARBA00023163"/>
    </source>
</evidence>
<keyword evidence="1" id="KW-0805">Transcription regulation</keyword>
<feature type="domain" description="HTH marR-type" evidence="4">
    <location>
        <begin position="42"/>
        <end position="175"/>
    </location>
</feature>
<dbReference type="PROSITE" id="PS50995">
    <property type="entry name" value="HTH_MARR_2"/>
    <property type="match status" value="1"/>
</dbReference>
<protein>
    <submittedName>
        <fullName evidence="5">MarR family transcriptional regulator</fullName>
    </submittedName>
</protein>
<dbReference type="EMBL" id="QYYD01000021">
    <property type="protein sequence ID" value="RJF69748.1"/>
    <property type="molecule type" value="Genomic_DNA"/>
</dbReference>
<name>A0A418V1H2_RHOPL</name>
<dbReference type="GO" id="GO:0003677">
    <property type="term" value="F:DNA binding"/>
    <property type="evidence" value="ECO:0007669"/>
    <property type="project" value="UniProtKB-KW"/>
</dbReference>
<dbReference type="OrthoDB" id="7063965at2"/>
<comment type="caution">
    <text evidence="5">The sequence shown here is derived from an EMBL/GenBank/DDBJ whole genome shotgun (WGS) entry which is preliminary data.</text>
</comment>
<evidence type="ECO:0000313" key="6">
    <source>
        <dbReference type="Proteomes" id="UP000285523"/>
    </source>
</evidence>
<gene>
    <name evidence="5" type="ORF">D4Q52_19040</name>
</gene>
<keyword evidence="2" id="KW-0238">DNA-binding</keyword>